<accession>W6K2E5</accession>
<dbReference type="GO" id="GO:0004722">
    <property type="term" value="F:protein serine/threonine phosphatase activity"/>
    <property type="evidence" value="ECO:0007669"/>
    <property type="project" value="InterPro"/>
</dbReference>
<dbReference type="AlphaFoldDB" id="W6K2E5"/>
<dbReference type="InterPro" id="IPR001932">
    <property type="entry name" value="PPM-type_phosphatase-like_dom"/>
</dbReference>
<proteinExistence type="predicted"/>
<dbReference type="PANTHER" id="PTHR47992">
    <property type="entry name" value="PROTEIN PHOSPHATASE"/>
    <property type="match status" value="1"/>
</dbReference>
<keyword evidence="3" id="KW-1185">Reference proteome</keyword>
<dbReference type="PROSITE" id="PS51746">
    <property type="entry name" value="PPM_2"/>
    <property type="match status" value="1"/>
</dbReference>
<reference evidence="2 3" key="1">
    <citation type="journal article" date="2013" name="ISME J.">
        <title>A metabolic model for members of the genus Tetrasphaera involved in enhanced biological phosphorus removal.</title>
        <authorList>
            <person name="Kristiansen R."/>
            <person name="Nguyen H.T.T."/>
            <person name="Saunders A.M."/>
            <person name="Nielsen J.L."/>
            <person name="Wimmer R."/>
            <person name="Le V.Q."/>
            <person name="McIlroy S.J."/>
            <person name="Petrovski S."/>
            <person name="Seviour R.J."/>
            <person name="Calteau A."/>
            <person name="Nielsen K.L."/>
            <person name="Nielsen P.H."/>
        </authorList>
    </citation>
    <scope>NUCLEOTIDE SEQUENCE [LARGE SCALE GENOMIC DNA]</scope>
    <source>
        <strain evidence="2 3">Ben110</strain>
    </source>
</reference>
<dbReference type="Pfam" id="PF13672">
    <property type="entry name" value="PP2C_2"/>
    <property type="match status" value="1"/>
</dbReference>
<protein>
    <submittedName>
        <fullName evidence="2">Protein serine/threonine phosphatase</fullName>
    </submittedName>
</protein>
<gene>
    <name evidence="2" type="ORF">BN11_590012</name>
</gene>
<dbReference type="InterPro" id="IPR015655">
    <property type="entry name" value="PP2C"/>
</dbReference>
<dbReference type="STRING" id="1193182.BN11_590012"/>
<comment type="caution">
    <text evidence="2">The sequence shown here is derived from an EMBL/GenBank/DDBJ whole genome shotgun (WGS) entry which is preliminary data.</text>
</comment>
<sequence length="245" mass="25740">MVGPVWDISAVIEVGVASHPGHYREQNEDCALAAYPIFAVADGMGGHAAGEVASALAISVLRGLEGARLGEVEPVISAVEQANERIWAAGSEPGQRGMGTTLAGCAALTDGAWVVFNVGDSRVLHIHEGEIRQVTIDHSEVQDMVALGILAPEEAQVHPMRHIVTRSLGARPDVDVAHERLEVTSGDRLLVCSDGLTDEVSPDDIFWVLDTARDPQDAADALVQAALAGGGHDNVTVVVIDIRDA</sequence>
<evidence type="ECO:0000313" key="2">
    <source>
        <dbReference type="EMBL" id="CCH75245.1"/>
    </source>
</evidence>
<evidence type="ECO:0000259" key="1">
    <source>
        <dbReference type="PROSITE" id="PS51746"/>
    </source>
</evidence>
<dbReference type="SMART" id="SM00331">
    <property type="entry name" value="PP2C_SIG"/>
    <property type="match status" value="1"/>
</dbReference>
<dbReference type="SMART" id="SM00332">
    <property type="entry name" value="PP2Cc"/>
    <property type="match status" value="1"/>
</dbReference>
<dbReference type="EMBL" id="CAJA01000484">
    <property type="protein sequence ID" value="CCH75245.1"/>
    <property type="molecule type" value="Genomic_DNA"/>
</dbReference>
<dbReference type="InterPro" id="IPR036457">
    <property type="entry name" value="PPM-type-like_dom_sf"/>
</dbReference>
<name>W6K2E5_9MICO</name>
<dbReference type="SUPFAM" id="SSF81606">
    <property type="entry name" value="PP2C-like"/>
    <property type="match status" value="1"/>
</dbReference>
<feature type="domain" description="PPM-type phosphatase" evidence="1">
    <location>
        <begin position="13"/>
        <end position="242"/>
    </location>
</feature>
<dbReference type="CDD" id="cd00143">
    <property type="entry name" value="PP2Cc"/>
    <property type="match status" value="1"/>
</dbReference>
<organism evidence="2 3">
    <name type="scientific">Nostocoides australiense Ben110</name>
    <dbReference type="NCBI Taxonomy" id="1193182"/>
    <lineage>
        <taxon>Bacteria</taxon>
        <taxon>Bacillati</taxon>
        <taxon>Actinomycetota</taxon>
        <taxon>Actinomycetes</taxon>
        <taxon>Micrococcales</taxon>
        <taxon>Intrasporangiaceae</taxon>
        <taxon>Nostocoides</taxon>
    </lineage>
</organism>
<evidence type="ECO:0000313" key="3">
    <source>
        <dbReference type="Proteomes" id="UP000035763"/>
    </source>
</evidence>
<dbReference type="Gene3D" id="3.60.40.10">
    <property type="entry name" value="PPM-type phosphatase domain"/>
    <property type="match status" value="1"/>
</dbReference>
<dbReference type="Proteomes" id="UP000035763">
    <property type="component" value="Unassembled WGS sequence"/>
</dbReference>